<evidence type="ECO:0000259" key="3">
    <source>
        <dbReference type="Pfam" id="PF02470"/>
    </source>
</evidence>
<feature type="domain" description="Mce/MlaD" evidence="3">
    <location>
        <begin position="47"/>
        <end position="126"/>
    </location>
</feature>
<keyword evidence="2" id="KW-0812">Transmembrane</keyword>
<feature type="region of interest" description="Disordered" evidence="1">
    <location>
        <begin position="292"/>
        <end position="330"/>
    </location>
</feature>
<organism evidence="4 5">
    <name type="scientific">Marisediminitalea aggregata</name>
    <dbReference type="NCBI Taxonomy" id="634436"/>
    <lineage>
        <taxon>Bacteria</taxon>
        <taxon>Pseudomonadati</taxon>
        <taxon>Pseudomonadota</taxon>
        <taxon>Gammaproteobacteria</taxon>
        <taxon>Alteromonadales</taxon>
        <taxon>Alteromonadaceae</taxon>
        <taxon>Marisediminitalea</taxon>
    </lineage>
</organism>
<feature type="transmembrane region" description="Helical" evidence="2">
    <location>
        <begin position="16"/>
        <end position="34"/>
    </location>
</feature>
<dbReference type="SUPFAM" id="SSF58104">
    <property type="entry name" value="Methyl-accepting chemotaxis protein (MCP) signaling domain"/>
    <property type="match status" value="1"/>
</dbReference>
<dbReference type="EMBL" id="FQWD01000005">
    <property type="protein sequence ID" value="SHG97148.1"/>
    <property type="molecule type" value="Genomic_DNA"/>
</dbReference>
<protein>
    <submittedName>
        <fullName evidence="4">ABC-type transporter Mla maintaining outer membrane lipid asymmetry, component MlaD</fullName>
    </submittedName>
</protein>
<reference evidence="5" key="1">
    <citation type="submission" date="2016-11" db="EMBL/GenBank/DDBJ databases">
        <authorList>
            <person name="Varghese N."/>
            <person name="Submissions S."/>
        </authorList>
    </citation>
    <scope>NUCLEOTIDE SEQUENCE [LARGE SCALE GENOMIC DNA]</scope>
    <source>
        <strain evidence="5">CGMCC 1.8995</strain>
    </source>
</reference>
<dbReference type="InterPro" id="IPR052336">
    <property type="entry name" value="MlaD_Phospholipid_Transporter"/>
</dbReference>
<evidence type="ECO:0000256" key="1">
    <source>
        <dbReference type="SAM" id="MobiDB-lite"/>
    </source>
</evidence>
<dbReference type="Proteomes" id="UP000184520">
    <property type="component" value="Unassembled WGS sequence"/>
</dbReference>
<dbReference type="AlphaFoldDB" id="A0A1M5P5W4"/>
<dbReference type="RefSeq" id="WP_073324411.1">
    <property type="nucleotide sequence ID" value="NZ_FQWD01000005.1"/>
</dbReference>
<evidence type="ECO:0000313" key="4">
    <source>
        <dbReference type="EMBL" id="SHG97148.1"/>
    </source>
</evidence>
<sequence>MSFAPSQSLSSRAQDTVLGLFVVVAIVLGGWLFFEDTRQAQGKQLSFEAVLSSSYGLSKGSPVRLNGVNVGRIESIGLTAQGDVALTLSMQTEYQSLYREGSQLKIDSTLDIDNVLSGAGIAFIPGTGAPLGNGATLTASEPKSLKTLMEEWDIQALSQKVADILINLDAIVSNVSNNQDSLTRSLENVATLTESMNDASQQLPAVLAQMQQTMKVMESTLQNGQTTLTDNMGAFTDVAEQSSALIKSIDKIASNIEPTVSELPETQALLNNLLFEVNGLTQQLRQHWLLQGGQPASDKSGKRPQGNGLFPPDESLYPSERGESQGEPES</sequence>
<dbReference type="Gene3D" id="1.10.287.950">
    <property type="entry name" value="Methyl-accepting chemotaxis protein"/>
    <property type="match status" value="1"/>
</dbReference>
<dbReference type="OrthoDB" id="6379390at2"/>
<keyword evidence="5" id="KW-1185">Reference proteome</keyword>
<dbReference type="InterPro" id="IPR003399">
    <property type="entry name" value="Mce/MlaD"/>
</dbReference>
<dbReference type="STRING" id="634436.SAMN05216361_3477"/>
<keyword evidence="2" id="KW-1133">Transmembrane helix</keyword>
<accession>A0A1M5P5W4</accession>
<keyword evidence="2" id="KW-0472">Membrane</keyword>
<evidence type="ECO:0000313" key="5">
    <source>
        <dbReference type="Proteomes" id="UP000184520"/>
    </source>
</evidence>
<proteinExistence type="predicted"/>
<name>A0A1M5P5W4_9ALTE</name>
<dbReference type="PANTHER" id="PTHR33371:SF4">
    <property type="entry name" value="INTERMEMBRANE PHOSPHOLIPID TRANSPORT SYSTEM BINDING PROTEIN MLAD"/>
    <property type="match status" value="1"/>
</dbReference>
<gene>
    <name evidence="4" type="ORF">SAMN05216361_3477</name>
</gene>
<dbReference type="PANTHER" id="PTHR33371">
    <property type="entry name" value="INTERMEMBRANE PHOSPHOLIPID TRANSPORT SYSTEM BINDING PROTEIN MLAD-RELATED"/>
    <property type="match status" value="1"/>
</dbReference>
<dbReference type="Pfam" id="PF02470">
    <property type="entry name" value="MlaD"/>
    <property type="match status" value="1"/>
</dbReference>
<evidence type="ECO:0000256" key="2">
    <source>
        <dbReference type="SAM" id="Phobius"/>
    </source>
</evidence>